<evidence type="ECO:0000313" key="1">
    <source>
        <dbReference type="EMBL" id="ETX02391.1"/>
    </source>
</evidence>
<proteinExistence type="predicted"/>
<dbReference type="PANTHER" id="PTHR34235">
    <property type="entry name" value="SLR1203 PROTEIN-RELATED"/>
    <property type="match status" value="1"/>
</dbReference>
<comment type="caution">
    <text evidence="1">The sequence shown here is derived from an EMBL/GenBank/DDBJ whole genome shotgun (WGS) entry which is preliminary data.</text>
</comment>
<keyword evidence="2" id="KW-1185">Reference proteome</keyword>
<accession>W4LXC5</accession>
<dbReference type="AlphaFoldDB" id="W4LXC5"/>
<organism evidence="1 2">
    <name type="scientific">Entotheonella factor</name>
    <dbReference type="NCBI Taxonomy" id="1429438"/>
    <lineage>
        <taxon>Bacteria</taxon>
        <taxon>Pseudomonadati</taxon>
        <taxon>Nitrospinota/Tectimicrobiota group</taxon>
        <taxon>Candidatus Tectimicrobiota</taxon>
        <taxon>Candidatus Entotheonellia</taxon>
        <taxon>Candidatus Entotheonellales</taxon>
        <taxon>Candidatus Entotheonellaceae</taxon>
        <taxon>Candidatus Entotheonella</taxon>
    </lineage>
</organism>
<reference evidence="1 2" key="1">
    <citation type="journal article" date="2014" name="Nature">
        <title>An environmental bacterial taxon with a large and distinct metabolic repertoire.</title>
        <authorList>
            <person name="Wilson M.C."/>
            <person name="Mori T."/>
            <person name="Ruckert C."/>
            <person name="Uria A.R."/>
            <person name="Helf M.J."/>
            <person name="Takada K."/>
            <person name="Gernert C."/>
            <person name="Steffens U.A."/>
            <person name="Heycke N."/>
            <person name="Schmitt S."/>
            <person name="Rinke C."/>
            <person name="Helfrich E.J."/>
            <person name="Brachmann A.O."/>
            <person name="Gurgui C."/>
            <person name="Wakimoto T."/>
            <person name="Kracht M."/>
            <person name="Crusemann M."/>
            <person name="Hentschel U."/>
            <person name="Abe I."/>
            <person name="Matsunaga S."/>
            <person name="Kalinowski J."/>
            <person name="Takeyama H."/>
            <person name="Piel J."/>
        </authorList>
    </citation>
    <scope>NUCLEOTIDE SEQUENCE [LARGE SCALE GENOMIC DNA]</scope>
    <source>
        <strain evidence="2">TSY1</strain>
    </source>
</reference>
<dbReference type="Proteomes" id="UP000019141">
    <property type="component" value="Unassembled WGS sequence"/>
</dbReference>
<dbReference type="PATRIC" id="fig|1429438.4.peg.901"/>
<gene>
    <name evidence="1" type="ORF">ETSY1_03745</name>
</gene>
<evidence type="ECO:0000313" key="2">
    <source>
        <dbReference type="Proteomes" id="UP000019141"/>
    </source>
</evidence>
<dbReference type="HOGENOM" id="CLU_116670_0_1_7"/>
<dbReference type="Pfam" id="PF01724">
    <property type="entry name" value="DUF29"/>
    <property type="match status" value="1"/>
</dbReference>
<name>W4LXC5_ENTF1</name>
<dbReference type="InterPro" id="IPR002636">
    <property type="entry name" value="DUF29"/>
</dbReference>
<evidence type="ECO:0008006" key="3">
    <source>
        <dbReference type="Google" id="ProtNLM"/>
    </source>
</evidence>
<protein>
    <recommendedName>
        <fullName evidence="3">DUF29 domain-containing protein</fullName>
    </recommendedName>
</protein>
<sequence>MVASDYDTDFYQWTQHQATALAAGHLSELDLGNLAEEIESLGKRDRRALGSRLEVLVMHLLKWCYQPEGRETGHSWESTILKQRGSIARILKDSPSLRRQVPDMIAEDYQRARRRASNETGLAIEMLPETCPWTAEQVLNETFWPDAA</sequence>
<dbReference type="Gene3D" id="1.20.1220.20">
    <property type="entry name" value="Uncharcterised protein PF01724"/>
    <property type="match status" value="1"/>
</dbReference>
<dbReference type="EMBL" id="AZHW01000149">
    <property type="protein sequence ID" value="ETX02391.1"/>
    <property type="molecule type" value="Genomic_DNA"/>
</dbReference>